<proteinExistence type="predicted"/>
<name>A0A2M4ABM9_9DIPT</name>
<sequence length="74" mass="8112">MYQCLFRSWLRCSLSVSSAAVIAFGRSCLLAKTSSTASRSSSSCNMLCSSFSASTIRSRSFESTTKMSPCVFWK</sequence>
<dbReference type="AlphaFoldDB" id="A0A2M4ABM9"/>
<dbReference type="EMBL" id="GGFK01004866">
    <property type="protein sequence ID" value="MBW38187.1"/>
    <property type="molecule type" value="Transcribed_RNA"/>
</dbReference>
<accession>A0A2M4ABM9</accession>
<evidence type="ECO:0000313" key="1">
    <source>
        <dbReference type="EMBL" id="MBW38187.1"/>
    </source>
</evidence>
<protein>
    <submittedName>
        <fullName evidence="1">Putative secreted protein</fullName>
    </submittedName>
</protein>
<reference evidence="1" key="1">
    <citation type="submission" date="2018-01" db="EMBL/GenBank/DDBJ databases">
        <title>An insight into the sialome of Amazonian anophelines.</title>
        <authorList>
            <person name="Ribeiro J.M."/>
            <person name="Scarpassa V."/>
            <person name="Calvo E."/>
        </authorList>
    </citation>
    <scope>NUCLEOTIDE SEQUENCE</scope>
    <source>
        <tissue evidence="1">Salivary glands</tissue>
    </source>
</reference>
<organism evidence="1">
    <name type="scientific">Anopheles triannulatus</name>
    <dbReference type="NCBI Taxonomy" id="58253"/>
    <lineage>
        <taxon>Eukaryota</taxon>
        <taxon>Metazoa</taxon>
        <taxon>Ecdysozoa</taxon>
        <taxon>Arthropoda</taxon>
        <taxon>Hexapoda</taxon>
        <taxon>Insecta</taxon>
        <taxon>Pterygota</taxon>
        <taxon>Neoptera</taxon>
        <taxon>Endopterygota</taxon>
        <taxon>Diptera</taxon>
        <taxon>Nematocera</taxon>
        <taxon>Culicoidea</taxon>
        <taxon>Culicidae</taxon>
        <taxon>Anophelinae</taxon>
        <taxon>Anopheles</taxon>
    </lineage>
</organism>